<evidence type="ECO:0000313" key="3">
    <source>
        <dbReference type="Proteomes" id="UP000318943"/>
    </source>
</evidence>
<evidence type="ECO:0000313" key="2">
    <source>
        <dbReference type="EMBL" id="TSP09900.1"/>
    </source>
</evidence>
<organism evidence="2 3">
    <name type="scientific">Cupriavidus campinensis</name>
    <dbReference type="NCBI Taxonomy" id="151783"/>
    <lineage>
        <taxon>Bacteria</taxon>
        <taxon>Pseudomonadati</taxon>
        <taxon>Pseudomonadota</taxon>
        <taxon>Betaproteobacteria</taxon>
        <taxon>Burkholderiales</taxon>
        <taxon>Burkholderiaceae</taxon>
        <taxon>Cupriavidus</taxon>
    </lineage>
</organism>
<dbReference type="EMBL" id="VCIZ01000020">
    <property type="protein sequence ID" value="TSP09900.1"/>
    <property type="molecule type" value="Genomic_DNA"/>
</dbReference>
<accession>A0ABY3EG68</accession>
<feature type="region of interest" description="Disordered" evidence="1">
    <location>
        <begin position="80"/>
        <end position="112"/>
    </location>
</feature>
<dbReference type="Gene3D" id="2.40.128.130">
    <property type="entry name" value="Autotransporter beta-domain"/>
    <property type="match status" value="1"/>
</dbReference>
<name>A0ABY3EG68_9BURK</name>
<sequence>MRKLALREREERSGSHPGWKPCAAADWAHHLPLRWWLLMALMAGAVVAHAEEADNWFLSAAASAPAPAPTVGAAAPPELAAAPTRPAAPPDALAPPRMVDGDDGPGLPRPVYASLSAQSRPVDDAPGPGAIDRQVETFRGAPRPARLHLDDVTSATGFVDSSVRSMALAMNTPLSRNAEGLTLQSRVEMAYRPGMSPVANNWDAAPGEASATGLAVRLYGSRPTRISGVYPYVEADWWQDNRARTININGTRIDTDLLRGLLSFNVGAQRNSITGLKVWMKARGGRNAGATLGARYRW</sequence>
<dbReference type="Proteomes" id="UP000318943">
    <property type="component" value="Unassembled WGS sequence"/>
</dbReference>
<keyword evidence="3" id="KW-1185">Reference proteome</keyword>
<gene>
    <name evidence="2" type="ORF">FGG12_25580</name>
</gene>
<evidence type="ECO:0008006" key="4">
    <source>
        <dbReference type="Google" id="ProtNLM"/>
    </source>
</evidence>
<comment type="caution">
    <text evidence="2">The sequence shown here is derived from an EMBL/GenBank/DDBJ whole genome shotgun (WGS) entry which is preliminary data.</text>
</comment>
<protein>
    <recommendedName>
        <fullName evidence="4">Autotransporter outer membrane beta-barrel domain-containing protein</fullName>
    </recommendedName>
</protein>
<reference evidence="2 3" key="1">
    <citation type="submission" date="2019-05" db="EMBL/GenBank/DDBJ databases">
        <title>Whole genome sequence analysis of Cupriavidus campinensis S14E4C strain.</title>
        <authorList>
            <person name="Abbaszade G."/>
            <person name="Szabo A."/>
            <person name="Toumi M."/>
            <person name="Toth E."/>
        </authorList>
    </citation>
    <scope>NUCLEOTIDE SEQUENCE [LARGE SCALE GENOMIC DNA]</scope>
    <source>
        <strain evidence="2 3">S14E4C</strain>
    </source>
</reference>
<dbReference type="InterPro" id="IPR036709">
    <property type="entry name" value="Autotransporte_beta_dom_sf"/>
</dbReference>
<evidence type="ECO:0000256" key="1">
    <source>
        <dbReference type="SAM" id="MobiDB-lite"/>
    </source>
</evidence>
<proteinExistence type="predicted"/>